<name>A0ABP5PED4_9ACTN</name>
<evidence type="ECO:0000313" key="4">
    <source>
        <dbReference type="Proteomes" id="UP001499843"/>
    </source>
</evidence>
<dbReference type="InterPro" id="IPR052341">
    <property type="entry name" value="LOG_family_nucleotidases"/>
</dbReference>
<protein>
    <recommendedName>
        <fullName evidence="1">Cytokinin riboside 5'-monophosphate phosphoribohydrolase</fullName>
        <ecNumber evidence="1">3.2.2.n1</ecNumber>
    </recommendedName>
</protein>
<comment type="similarity">
    <text evidence="1">Belongs to the LOG family.</text>
</comment>
<proteinExistence type="inferred from homology"/>
<comment type="catalytic activity">
    <reaction evidence="1">
        <text>9-ribosyl-trans-zeatin 5'-phosphate + H2O = trans-zeatin + D-ribose 5-phosphate</text>
        <dbReference type="Rhea" id="RHEA:48564"/>
        <dbReference type="ChEBI" id="CHEBI:15377"/>
        <dbReference type="ChEBI" id="CHEBI:16522"/>
        <dbReference type="ChEBI" id="CHEBI:78346"/>
        <dbReference type="ChEBI" id="CHEBI:87947"/>
        <dbReference type="EC" id="3.2.2.n1"/>
    </reaction>
</comment>
<comment type="catalytic activity">
    <reaction evidence="1">
        <text>N(6)-(dimethylallyl)adenosine 5'-phosphate + H2O = N(6)-dimethylallyladenine + D-ribose 5-phosphate</text>
        <dbReference type="Rhea" id="RHEA:48560"/>
        <dbReference type="ChEBI" id="CHEBI:15377"/>
        <dbReference type="ChEBI" id="CHEBI:17660"/>
        <dbReference type="ChEBI" id="CHEBI:57526"/>
        <dbReference type="ChEBI" id="CHEBI:78346"/>
        <dbReference type="EC" id="3.2.2.n1"/>
    </reaction>
</comment>
<keyword evidence="4" id="KW-1185">Reference proteome</keyword>
<dbReference type="NCBIfam" id="TIGR00730">
    <property type="entry name" value="Rossman fold protein, TIGR00730 family"/>
    <property type="match status" value="1"/>
</dbReference>
<dbReference type="PANTHER" id="PTHR43393:SF2">
    <property type="entry name" value="CYTOKININ RIBOSIDE 5'-MONOPHOSPHATE PHOSPHORIBOHYDROLASE"/>
    <property type="match status" value="1"/>
</dbReference>
<organism evidence="3 4">
    <name type="scientific">Nonomuraea monospora</name>
    <dbReference type="NCBI Taxonomy" id="568818"/>
    <lineage>
        <taxon>Bacteria</taxon>
        <taxon>Bacillati</taxon>
        <taxon>Actinomycetota</taxon>
        <taxon>Actinomycetes</taxon>
        <taxon>Streptosporangiales</taxon>
        <taxon>Streptosporangiaceae</taxon>
        <taxon>Nonomuraea</taxon>
    </lineage>
</organism>
<keyword evidence="1" id="KW-0203">Cytokinin biosynthesis</keyword>
<dbReference type="Gene3D" id="3.40.50.450">
    <property type="match status" value="1"/>
</dbReference>
<dbReference type="SUPFAM" id="SSF102405">
    <property type="entry name" value="MCP/YpsA-like"/>
    <property type="match status" value="1"/>
</dbReference>
<sequence length="268" mass="29617">MIRMEHNRRERRQGQAVVRGNLVPTSTHDQRLLARQGSSDWVHMDPWRVLRIQAEFVEGFGQLAELPQAVTVFGSARTRPGTPEYETGRALGRRLAESGYAVITGGGPGVMEAANRGARDVEGAVSVGLGIELPFEQRMNDYVDLGIEFRYFFVRKTMFVKYSCGFIALPGGFGTLDELFEALTLVQTHKVTSFPVVLMGSEFWGGLLDWIKGSLLSSGKIAPQDLDLISVTDDVDEAVRIIADADRARSKQREEEIEATAAQTAEPQ</sequence>
<reference evidence="4" key="1">
    <citation type="journal article" date="2019" name="Int. J. Syst. Evol. Microbiol.">
        <title>The Global Catalogue of Microorganisms (GCM) 10K type strain sequencing project: providing services to taxonomists for standard genome sequencing and annotation.</title>
        <authorList>
            <consortium name="The Broad Institute Genomics Platform"/>
            <consortium name="The Broad Institute Genome Sequencing Center for Infectious Disease"/>
            <person name="Wu L."/>
            <person name="Ma J."/>
        </authorList>
    </citation>
    <scope>NUCLEOTIDE SEQUENCE [LARGE SCALE GENOMIC DNA]</scope>
    <source>
        <strain evidence="4">JCM 16114</strain>
    </source>
</reference>
<feature type="region of interest" description="Disordered" evidence="2">
    <location>
        <begin position="247"/>
        <end position="268"/>
    </location>
</feature>
<feature type="compositionally biased region" description="Low complexity" evidence="2">
    <location>
        <begin position="259"/>
        <end position="268"/>
    </location>
</feature>
<dbReference type="Pfam" id="PF03641">
    <property type="entry name" value="Lysine_decarbox"/>
    <property type="match status" value="1"/>
</dbReference>
<accession>A0ABP5PED4</accession>
<comment type="caution">
    <text evidence="3">The sequence shown here is derived from an EMBL/GenBank/DDBJ whole genome shotgun (WGS) entry which is preliminary data.</text>
</comment>
<dbReference type="EMBL" id="BAAAQX010000014">
    <property type="protein sequence ID" value="GAA2209969.1"/>
    <property type="molecule type" value="Genomic_DNA"/>
</dbReference>
<evidence type="ECO:0000313" key="3">
    <source>
        <dbReference type="EMBL" id="GAA2209969.1"/>
    </source>
</evidence>
<keyword evidence="1" id="KW-0378">Hydrolase</keyword>
<evidence type="ECO:0000256" key="1">
    <source>
        <dbReference type="RuleBase" id="RU363015"/>
    </source>
</evidence>
<dbReference type="InterPro" id="IPR031100">
    <property type="entry name" value="LOG_fam"/>
</dbReference>
<dbReference type="Proteomes" id="UP001499843">
    <property type="component" value="Unassembled WGS sequence"/>
</dbReference>
<gene>
    <name evidence="3" type="ORF">GCM10009850_054280</name>
</gene>
<feature type="region of interest" description="Disordered" evidence="2">
    <location>
        <begin position="1"/>
        <end position="23"/>
    </location>
</feature>
<dbReference type="EC" id="3.2.2.n1" evidence="1"/>
<dbReference type="InterPro" id="IPR005269">
    <property type="entry name" value="LOG"/>
</dbReference>
<evidence type="ECO:0000256" key="2">
    <source>
        <dbReference type="SAM" id="MobiDB-lite"/>
    </source>
</evidence>
<dbReference type="PANTHER" id="PTHR43393">
    <property type="entry name" value="CYTOKININ RIBOSIDE 5'-MONOPHOSPHATE PHOSPHORIBOHYDROLASE"/>
    <property type="match status" value="1"/>
</dbReference>